<dbReference type="Proteomes" id="UP000185860">
    <property type="component" value="Unassembled WGS sequence"/>
</dbReference>
<comment type="caution">
    <text evidence="1">The sequence shown here is derived from an EMBL/GenBank/DDBJ whole genome shotgun (WGS) entry which is preliminary data.</text>
</comment>
<dbReference type="STRING" id="454136.NIES2119_02525"/>
<evidence type="ECO:0000313" key="2">
    <source>
        <dbReference type="Proteomes" id="UP000185860"/>
    </source>
</evidence>
<evidence type="ECO:0000313" key="1">
    <source>
        <dbReference type="EMBL" id="OKH40507.1"/>
    </source>
</evidence>
<proteinExistence type="predicted"/>
<dbReference type="OrthoDB" id="274225at2"/>
<reference evidence="1 2" key="1">
    <citation type="submission" date="2016-11" db="EMBL/GenBank/DDBJ databases">
        <title>Draft Genome Sequences of Nine Cyanobacterial Strains from Diverse Habitats.</title>
        <authorList>
            <person name="Zhu T."/>
            <person name="Hou S."/>
            <person name="Lu X."/>
            <person name="Hess W.R."/>
        </authorList>
    </citation>
    <scope>NUCLEOTIDE SEQUENCE [LARGE SCALE GENOMIC DNA]</scope>
    <source>
        <strain evidence="1 2">IAM M-71</strain>
    </source>
</reference>
<organism evidence="1 2">
    <name type="scientific">[Phormidium ambiguum] IAM M-71</name>
    <dbReference type="NCBI Taxonomy" id="454136"/>
    <lineage>
        <taxon>Bacteria</taxon>
        <taxon>Bacillati</taxon>
        <taxon>Cyanobacteriota</taxon>
        <taxon>Cyanophyceae</taxon>
        <taxon>Oscillatoriophycideae</taxon>
        <taxon>Aerosakkonematales</taxon>
        <taxon>Aerosakkonemataceae</taxon>
        <taxon>Floridanema</taxon>
    </lineage>
</organism>
<accession>A0A1U7ISM0</accession>
<gene>
    <name evidence="1" type="ORF">NIES2119_02525</name>
</gene>
<dbReference type="EMBL" id="MRCE01000002">
    <property type="protein sequence ID" value="OKH40507.1"/>
    <property type="molecule type" value="Genomic_DNA"/>
</dbReference>
<dbReference type="RefSeq" id="WP_073591888.1">
    <property type="nucleotide sequence ID" value="NZ_MRCE01000002.1"/>
</dbReference>
<protein>
    <submittedName>
        <fullName evidence="1">Uncharacterized protein</fullName>
    </submittedName>
</protein>
<dbReference type="InterPro" id="IPR046562">
    <property type="entry name" value="DUF6717"/>
</dbReference>
<name>A0A1U7ISM0_9CYAN</name>
<dbReference type="AlphaFoldDB" id="A0A1U7ISM0"/>
<sequence length="114" mass="13469">MSNAMMVIFPYKYEGTWVFDDERVGLIREPFVSGIPQMIEILIQEIPNAEKGFRLLFSSNPFPGYQAELTWLREEYGGNWYFWKSQNMEGWLCPALFKYFAETPSKIYCKAEKL</sequence>
<dbReference type="Pfam" id="PF20475">
    <property type="entry name" value="DUF6717"/>
    <property type="match status" value="1"/>
</dbReference>